<sequence>MGKRGSAKKKPIWRRSMLCAEELRTDTVIPKTGTARAGSIVDIDAAAPTISTGYEMSKVNVDILPRQSAQVPIHFVVLLTVFLLSAFLIFCRGSRAKSAGSKSSKAAHSRRSSGATSSSNVASRAVKKKSVVSETFQGKDDPSVQRKHKEGTTEGSAVLSRYLSSPCAAESQGTVRFNPRTSYAVVSGVGRQLCPEAGVTDLGTTADGDAALISSILTGTFQIPKKHVTVLNSRTEHATSGAIKTSLCNDSAKVGENGVLVFYFSGHCMLTKHGDRLFLAPADFRRTINTVITPIDIVKVVENCTGYIILVLDCCYAGLFAERLITEAEASGLKVCVLASCTGEEKSLSHTELGNGFFTYFLASFLRGVDGDRTEGMASEFPVEESVQYCRPLCEAMLSLMRPGYGDCANMTPTVAFSSLATIQMYLGSPGEDVVDGQQSSQYFALKYLTHTKKEGRRCDLPEVPQSVRRWLAEDASQALRRLHRACALGKEEVYVTALGMTSQSMAQIMFEDSDSSTSNRSVILQPDLFIFCFFRLSEVLLQIDPDLVPDLCYMEHCLEHYMKKVHDLTQADVEGEEFRDLISLLTRVVSDLNRQGAPLIRARRTKVETRADTVDGQAENPTV</sequence>
<feature type="region of interest" description="Disordered" evidence="1">
    <location>
        <begin position="99"/>
        <end position="157"/>
    </location>
</feature>
<protein>
    <recommendedName>
        <fullName evidence="4">Caspase family p20 domain-containing protein</fullName>
    </recommendedName>
</protein>
<evidence type="ECO:0000256" key="1">
    <source>
        <dbReference type="SAM" id="MobiDB-lite"/>
    </source>
</evidence>
<evidence type="ECO:0000313" key="3">
    <source>
        <dbReference type="EMBL" id="EEN69965.1"/>
    </source>
</evidence>
<dbReference type="EMBL" id="GG666451">
    <property type="protein sequence ID" value="EEN69965.1"/>
    <property type="molecule type" value="Genomic_DNA"/>
</dbReference>
<evidence type="ECO:0000256" key="2">
    <source>
        <dbReference type="SAM" id="Phobius"/>
    </source>
</evidence>
<keyword evidence="2" id="KW-0812">Transmembrane</keyword>
<dbReference type="InParanoid" id="C3XPU4"/>
<proteinExistence type="predicted"/>
<organism evidence="3">
    <name type="scientific">Branchiostoma floridae</name>
    <name type="common">Florida lancelet</name>
    <name type="synonym">Amphioxus</name>
    <dbReference type="NCBI Taxonomy" id="7739"/>
    <lineage>
        <taxon>Eukaryota</taxon>
        <taxon>Metazoa</taxon>
        <taxon>Chordata</taxon>
        <taxon>Cephalochordata</taxon>
        <taxon>Leptocardii</taxon>
        <taxon>Amphioxiformes</taxon>
        <taxon>Branchiostomatidae</taxon>
        <taxon>Branchiostoma</taxon>
    </lineage>
</organism>
<reference evidence="3" key="1">
    <citation type="journal article" date="2008" name="Nature">
        <title>The amphioxus genome and the evolution of the chordate karyotype.</title>
        <authorList>
            <consortium name="US DOE Joint Genome Institute (JGI-PGF)"/>
            <person name="Putnam N.H."/>
            <person name="Butts T."/>
            <person name="Ferrier D.E.K."/>
            <person name="Furlong R.F."/>
            <person name="Hellsten U."/>
            <person name="Kawashima T."/>
            <person name="Robinson-Rechavi M."/>
            <person name="Shoguchi E."/>
            <person name="Terry A."/>
            <person name="Yu J.-K."/>
            <person name="Benito-Gutierrez E.L."/>
            <person name="Dubchak I."/>
            <person name="Garcia-Fernandez J."/>
            <person name="Gibson-Brown J.J."/>
            <person name="Grigoriev I.V."/>
            <person name="Horton A.C."/>
            <person name="de Jong P.J."/>
            <person name="Jurka J."/>
            <person name="Kapitonov V.V."/>
            <person name="Kohara Y."/>
            <person name="Kuroki Y."/>
            <person name="Lindquist E."/>
            <person name="Lucas S."/>
            <person name="Osoegawa K."/>
            <person name="Pennacchio L.A."/>
            <person name="Salamov A.A."/>
            <person name="Satou Y."/>
            <person name="Sauka-Spengler T."/>
            <person name="Schmutz J."/>
            <person name="Shin-I T."/>
            <person name="Toyoda A."/>
            <person name="Bronner-Fraser M."/>
            <person name="Fujiyama A."/>
            <person name="Holland L.Z."/>
            <person name="Holland P.W.H."/>
            <person name="Satoh N."/>
            <person name="Rokhsar D.S."/>
        </authorList>
    </citation>
    <scope>NUCLEOTIDE SEQUENCE [LARGE SCALE GENOMIC DNA]</scope>
    <source>
        <strain evidence="3">S238N-H82</strain>
        <tissue evidence="3">Testes</tissue>
    </source>
</reference>
<feature type="compositionally biased region" description="Low complexity" evidence="1">
    <location>
        <begin position="112"/>
        <end position="124"/>
    </location>
</feature>
<dbReference type="Gene3D" id="3.40.50.1460">
    <property type="match status" value="1"/>
</dbReference>
<accession>C3XPU4</accession>
<name>C3XPU4_BRAFL</name>
<evidence type="ECO:0008006" key="4">
    <source>
        <dbReference type="Google" id="ProtNLM"/>
    </source>
</evidence>
<keyword evidence="2" id="KW-1133">Transmembrane helix</keyword>
<gene>
    <name evidence="3" type="ORF">BRAFLDRAFT_67481</name>
</gene>
<dbReference type="AlphaFoldDB" id="C3XPU4"/>
<dbReference type="eggNOG" id="ENOG502STPM">
    <property type="taxonomic scope" value="Eukaryota"/>
</dbReference>
<feature type="transmembrane region" description="Helical" evidence="2">
    <location>
        <begin position="71"/>
        <end position="90"/>
    </location>
</feature>
<keyword evidence="2" id="KW-0472">Membrane</keyword>